<protein>
    <submittedName>
        <fullName evidence="2">Uncharacterized protein</fullName>
    </submittedName>
</protein>
<feature type="transmembrane region" description="Helical" evidence="1">
    <location>
        <begin position="6"/>
        <end position="24"/>
    </location>
</feature>
<dbReference type="EMBL" id="VIGB01000003">
    <property type="protein sequence ID" value="TQF03558.1"/>
    <property type="molecule type" value="Genomic_DNA"/>
</dbReference>
<dbReference type="OrthoDB" id="3874058at2"/>
<evidence type="ECO:0000313" key="2">
    <source>
        <dbReference type="EMBL" id="TQF03558.1"/>
    </source>
</evidence>
<evidence type="ECO:0000256" key="1">
    <source>
        <dbReference type="SAM" id="Phobius"/>
    </source>
</evidence>
<name>A0A540W3F5_9ACTN</name>
<accession>A0A540W3F5</accession>
<dbReference type="Proteomes" id="UP000319103">
    <property type="component" value="Unassembled WGS sequence"/>
</dbReference>
<dbReference type="RefSeq" id="WP_141634186.1">
    <property type="nucleotide sequence ID" value="NZ_VIGB01000003.1"/>
</dbReference>
<gene>
    <name evidence="2" type="ORF">E6W39_16630</name>
</gene>
<keyword evidence="1" id="KW-0472">Membrane</keyword>
<keyword evidence="3" id="KW-1185">Reference proteome</keyword>
<reference evidence="2 3" key="1">
    <citation type="submission" date="2019-06" db="EMBL/GenBank/DDBJ databases">
        <title>Description of Kitasatospora acidophila sp. nov. isolated from pine grove soil, and reclassification of Streptomyces novaecaesareae to Kitasatospora novaeceasareae comb. nov.</title>
        <authorList>
            <person name="Kim M.J."/>
        </authorList>
    </citation>
    <scope>NUCLEOTIDE SEQUENCE [LARGE SCALE GENOMIC DNA]</scope>
    <source>
        <strain evidence="2 3">MMS16-CNU292</strain>
    </source>
</reference>
<feature type="transmembrane region" description="Helical" evidence="1">
    <location>
        <begin position="36"/>
        <end position="55"/>
    </location>
</feature>
<evidence type="ECO:0000313" key="3">
    <source>
        <dbReference type="Proteomes" id="UP000319103"/>
    </source>
</evidence>
<keyword evidence="1" id="KW-0812">Transmembrane</keyword>
<comment type="caution">
    <text evidence="2">The sequence shown here is derived from an EMBL/GenBank/DDBJ whole genome shotgun (WGS) entry which is preliminary data.</text>
</comment>
<feature type="transmembrane region" description="Helical" evidence="1">
    <location>
        <begin position="61"/>
        <end position="79"/>
    </location>
</feature>
<dbReference type="AlphaFoldDB" id="A0A540W3F5"/>
<organism evidence="2 3">
    <name type="scientific">Kitasatospora acidiphila</name>
    <dbReference type="NCBI Taxonomy" id="2567942"/>
    <lineage>
        <taxon>Bacteria</taxon>
        <taxon>Bacillati</taxon>
        <taxon>Actinomycetota</taxon>
        <taxon>Actinomycetes</taxon>
        <taxon>Kitasatosporales</taxon>
        <taxon>Streptomycetaceae</taxon>
        <taxon>Kitasatospora</taxon>
    </lineage>
</organism>
<keyword evidence="1" id="KW-1133">Transmembrane helix</keyword>
<proteinExistence type="predicted"/>
<sequence length="99" mass="10505">MPLPLEAVLFAVIGLLAGIAALLLRPEYFPRTRGLVLVTGLVSALLSGLVIRYALAGGNPPVTLLLTVIATGLLTSVPARPDLAARRGSHRHRRRRHAA</sequence>